<evidence type="ECO:0000313" key="1">
    <source>
        <dbReference type="EMBL" id="SMA42204.1"/>
    </source>
</evidence>
<sequence>MISSWWSDSPNPDKVSSPEIERSQNWQLQNGWDAQDVSRLLAGKGLLAPLMDVQKDGQLLPDYKASIKLYQSIQDAGLHLVAGEESLRWHYKVLTAVEQNCPPGATKPLPSCEAKSWYAWLPGMEDDSGNKLLVRYLRSIKADYVIIPDERIYLSEARYNLKYAPSSEPLVSRSLHERLQSLAPLQEQMSLTVVRRPAKSKELIFDKTWQVARCAVDMPKAVNNLSDLAEQRESLLQRLQMKCVESLAGLKDFSEPR</sequence>
<reference evidence="1 2" key="1">
    <citation type="submission" date="2017-03" db="EMBL/GenBank/DDBJ databases">
        <authorList>
            <person name="Afonso C.L."/>
            <person name="Miller P.J."/>
            <person name="Scott M.A."/>
            <person name="Spackman E."/>
            <person name="Goraichik I."/>
            <person name="Dimitrov K.M."/>
            <person name="Suarez D.L."/>
            <person name="Swayne D.E."/>
        </authorList>
    </citation>
    <scope>NUCLEOTIDE SEQUENCE [LARGE SCALE GENOMIC DNA]</scope>
    <source>
        <strain evidence="1">SB41UT1</strain>
    </source>
</reference>
<evidence type="ECO:0000313" key="2">
    <source>
        <dbReference type="Proteomes" id="UP000196573"/>
    </source>
</evidence>
<keyword evidence="2" id="KW-1185">Reference proteome</keyword>
<organism evidence="1 2">
    <name type="scientific">Parendozoicomonas haliclonae</name>
    <dbReference type="NCBI Taxonomy" id="1960125"/>
    <lineage>
        <taxon>Bacteria</taxon>
        <taxon>Pseudomonadati</taxon>
        <taxon>Pseudomonadota</taxon>
        <taxon>Gammaproteobacteria</taxon>
        <taxon>Oceanospirillales</taxon>
        <taxon>Endozoicomonadaceae</taxon>
        <taxon>Parendozoicomonas</taxon>
    </lineage>
</organism>
<name>A0A1X7AJS7_9GAMM</name>
<dbReference type="EMBL" id="FWPT01000003">
    <property type="protein sequence ID" value="SMA42204.1"/>
    <property type="molecule type" value="Genomic_DNA"/>
</dbReference>
<dbReference type="AlphaFoldDB" id="A0A1X7AJS7"/>
<proteinExistence type="predicted"/>
<dbReference type="RefSeq" id="WP_133060428.1">
    <property type="nucleotide sequence ID" value="NZ_CBCSCN010000009.1"/>
</dbReference>
<dbReference type="OrthoDB" id="9841206at2"/>
<dbReference type="Proteomes" id="UP000196573">
    <property type="component" value="Unassembled WGS sequence"/>
</dbReference>
<protein>
    <submittedName>
        <fullName evidence="1">Uncharacterized protein</fullName>
    </submittedName>
</protein>
<accession>A0A1X7AJS7</accession>
<gene>
    <name evidence="1" type="ORF">EHSB41UT_01403</name>
</gene>